<name>A0A8X6M0F5_TRICU</name>
<protein>
    <submittedName>
        <fullName evidence="1">Uncharacterized protein</fullName>
    </submittedName>
</protein>
<gene>
    <name evidence="1" type="ORF">TNCT_627581</name>
</gene>
<organism evidence="1 2">
    <name type="scientific">Trichonephila clavata</name>
    <name type="common">Joro spider</name>
    <name type="synonym">Nephila clavata</name>
    <dbReference type="NCBI Taxonomy" id="2740835"/>
    <lineage>
        <taxon>Eukaryota</taxon>
        <taxon>Metazoa</taxon>
        <taxon>Ecdysozoa</taxon>
        <taxon>Arthropoda</taxon>
        <taxon>Chelicerata</taxon>
        <taxon>Arachnida</taxon>
        <taxon>Araneae</taxon>
        <taxon>Araneomorphae</taxon>
        <taxon>Entelegynae</taxon>
        <taxon>Araneoidea</taxon>
        <taxon>Nephilidae</taxon>
        <taxon>Trichonephila</taxon>
    </lineage>
</organism>
<dbReference type="AlphaFoldDB" id="A0A8X6M0F5"/>
<evidence type="ECO:0000313" key="1">
    <source>
        <dbReference type="EMBL" id="GFR29546.1"/>
    </source>
</evidence>
<proteinExistence type="predicted"/>
<evidence type="ECO:0000313" key="2">
    <source>
        <dbReference type="Proteomes" id="UP000887116"/>
    </source>
</evidence>
<dbReference type="EMBL" id="BMAO01029126">
    <property type="protein sequence ID" value="GFR29546.1"/>
    <property type="molecule type" value="Genomic_DNA"/>
</dbReference>
<reference evidence="1" key="1">
    <citation type="submission" date="2020-07" db="EMBL/GenBank/DDBJ databases">
        <title>Multicomponent nature underlies the extraordinary mechanical properties of spider dragline silk.</title>
        <authorList>
            <person name="Kono N."/>
            <person name="Nakamura H."/>
            <person name="Mori M."/>
            <person name="Yoshida Y."/>
            <person name="Ohtoshi R."/>
            <person name="Malay A.D."/>
            <person name="Moran D.A.P."/>
            <person name="Tomita M."/>
            <person name="Numata K."/>
            <person name="Arakawa K."/>
        </authorList>
    </citation>
    <scope>NUCLEOTIDE SEQUENCE</scope>
</reference>
<keyword evidence="2" id="KW-1185">Reference proteome</keyword>
<dbReference type="Proteomes" id="UP000887116">
    <property type="component" value="Unassembled WGS sequence"/>
</dbReference>
<dbReference type="OrthoDB" id="6449896at2759"/>
<accession>A0A8X6M0F5</accession>
<comment type="caution">
    <text evidence="1">The sequence shown here is derived from an EMBL/GenBank/DDBJ whole genome shotgun (WGS) entry which is preliminary data.</text>
</comment>
<sequence>MSGRRMLQKDSKRVRERGKLLRIDSEPDDIAAKRTLCGLEDDDGSSGKKREKSVVQWWKAQLSRRSRVVVMENILI</sequence>